<keyword evidence="2" id="KW-0540">Nuclease</keyword>
<dbReference type="GO" id="GO:0004519">
    <property type="term" value="F:endonuclease activity"/>
    <property type="evidence" value="ECO:0007669"/>
    <property type="project" value="UniProtKB-KW"/>
</dbReference>
<comment type="caution">
    <text evidence="2">The sequence shown here is derived from an EMBL/GenBank/DDBJ whole genome shotgun (WGS) entry which is preliminary data.</text>
</comment>
<keyword evidence="2" id="KW-0378">Hydrolase</keyword>
<reference evidence="3" key="1">
    <citation type="journal article" date="2019" name="Int. J. Syst. Evol. Microbiol.">
        <title>The Global Catalogue of Microorganisms (GCM) 10K type strain sequencing project: providing services to taxonomists for standard genome sequencing and annotation.</title>
        <authorList>
            <consortium name="The Broad Institute Genomics Platform"/>
            <consortium name="The Broad Institute Genome Sequencing Center for Infectious Disease"/>
            <person name="Wu L."/>
            <person name="Ma J."/>
        </authorList>
    </citation>
    <scope>NUCLEOTIDE SEQUENCE [LARGE SCALE GENOMIC DNA]</scope>
    <source>
        <strain evidence="3">KCTC 52366</strain>
    </source>
</reference>
<dbReference type="PANTHER" id="PTHR14859:SF15">
    <property type="entry name" value="ENDONUCLEASE_EXONUCLEASE_PHOSPHATASE DOMAIN-CONTAINING PROTEIN"/>
    <property type="match status" value="1"/>
</dbReference>
<dbReference type="PANTHER" id="PTHR14859">
    <property type="entry name" value="CALCOFLUOR WHITE HYPERSENSITIVE PROTEIN PRECURSOR"/>
    <property type="match status" value="1"/>
</dbReference>
<gene>
    <name evidence="2" type="ORF">ACFOGP_20510</name>
</gene>
<dbReference type="SUPFAM" id="SSF56219">
    <property type="entry name" value="DNase I-like"/>
    <property type="match status" value="1"/>
</dbReference>
<keyword evidence="2" id="KW-0255">Endonuclease</keyword>
<accession>A0ABV7GYS7</accession>
<name>A0ABV7GYS7_9RHOB</name>
<dbReference type="RefSeq" id="WP_275634316.1">
    <property type="nucleotide sequence ID" value="NZ_JARGYD010000008.1"/>
</dbReference>
<dbReference type="InterPro" id="IPR036691">
    <property type="entry name" value="Endo/exonu/phosph_ase_sf"/>
</dbReference>
<sequence length="289" mass="31872">MKCVSYNIQYGLGMDGRYDLERIAAEVADADVIAMQEVDRFWQRSGMRDAPAVLADCLPGHHYVYGANLDMDASVTEAGRILHRRKQFGTLILSRWPIISSRNFPLPKFGDRRHHSIQQGMLEAVIDAPGIGPVRIYSVHLSHLSPAIRLPQVARMREILTAAPSEGGAWCGGHPDPSSGWLEEPEPPMPTRWILMGDMNFLPESAEYDAMVGGMAPRYGRLTNRMGPLDAWVLAGHDEASGVTYHGGDGRIDHCFVSGDMAGLVRSARIDDTAQGSDHWPLWVEFGAP</sequence>
<organism evidence="2 3">
    <name type="scientific">Psychromarinibacter halotolerans</name>
    <dbReference type="NCBI Taxonomy" id="1775175"/>
    <lineage>
        <taxon>Bacteria</taxon>
        <taxon>Pseudomonadati</taxon>
        <taxon>Pseudomonadota</taxon>
        <taxon>Alphaproteobacteria</taxon>
        <taxon>Rhodobacterales</taxon>
        <taxon>Paracoccaceae</taxon>
        <taxon>Psychromarinibacter</taxon>
    </lineage>
</organism>
<evidence type="ECO:0000313" key="3">
    <source>
        <dbReference type="Proteomes" id="UP001595632"/>
    </source>
</evidence>
<evidence type="ECO:0000259" key="1">
    <source>
        <dbReference type="Pfam" id="PF03372"/>
    </source>
</evidence>
<dbReference type="Proteomes" id="UP001595632">
    <property type="component" value="Unassembled WGS sequence"/>
</dbReference>
<proteinExistence type="predicted"/>
<dbReference type="Gene3D" id="3.60.10.10">
    <property type="entry name" value="Endonuclease/exonuclease/phosphatase"/>
    <property type="match status" value="1"/>
</dbReference>
<dbReference type="InterPro" id="IPR051916">
    <property type="entry name" value="GPI-anchor_lipid_remodeler"/>
</dbReference>
<evidence type="ECO:0000313" key="2">
    <source>
        <dbReference type="EMBL" id="MFC3145115.1"/>
    </source>
</evidence>
<dbReference type="InterPro" id="IPR005135">
    <property type="entry name" value="Endo/exonuclease/phosphatase"/>
</dbReference>
<keyword evidence="3" id="KW-1185">Reference proteome</keyword>
<protein>
    <submittedName>
        <fullName evidence="2">Endonuclease/exonuclease/phosphatase family protein</fullName>
    </submittedName>
</protein>
<feature type="domain" description="Endonuclease/exonuclease/phosphatase" evidence="1">
    <location>
        <begin position="4"/>
        <end position="279"/>
    </location>
</feature>
<dbReference type="EMBL" id="JBHRTB010000010">
    <property type="protein sequence ID" value="MFC3145115.1"/>
    <property type="molecule type" value="Genomic_DNA"/>
</dbReference>
<dbReference type="Pfam" id="PF03372">
    <property type="entry name" value="Exo_endo_phos"/>
    <property type="match status" value="1"/>
</dbReference>